<comment type="caution">
    <text evidence="10">The sequence shown here is derived from an EMBL/GenBank/DDBJ whole genome shotgun (WGS) entry which is preliminary data.</text>
</comment>
<dbReference type="InterPro" id="IPR030679">
    <property type="entry name" value="ABC_ATPase_HisP-typ"/>
</dbReference>
<dbReference type="RefSeq" id="WP_318065211.1">
    <property type="nucleotide sequence ID" value="NZ_JAWONS010000240.1"/>
</dbReference>
<protein>
    <submittedName>
        <fullName evidence="10">Amino acid ABC transporter ATP-binding protein</fullName>
    </submittedName>
</protein>
<evidence type="ECO:0000256" key="3">
    <source>
        <dbReference type="ARBA" id="ARBA00022448"/>
    </source>
</evidence>
<dbReference type="EMBL" id="JAWONS010000240">
    <property type="protein sequence ID" value="MDW2799021.1"/>
    <property type="molecule type" value="Genomic_DNA"/>
</dbReference>
<evidence type="ECO:0000313" key="10">
    <source>
        <dbReference type="EMBL" id="MDW2799021.1"/>
    </source>
</evidence>
<sequence length="247" mass="27181">MAECNVLKIRHLSKTFGANVVLRDIDFNVNAGDVTCIIGASGSGKSTLLRCINLLETPTTGEILHHDTDITDRKMSVPEYRTKVGMVFQNFNLFNNMSVLENCMVGQVKVLKKDKAEAKKTAMMFLEKVGMAPYINAKPRQLSGGQKQRVAIARALAMEPEVLLFDEPTSALDPQMVGEVLAVMRTLAKEGLTMIIVTHEMAFARDVSNHVVYMAGGVIEEEGAPADIFGNPRKNSTKEFLARFMQG</sequence>
<keyword evidence="8" id="KW-0472">Membrane</keyword>
<keyword evidence="6 10" id="KW-0067">ATP-binding</keyword>
<dbReference type="PANTHER" id="PTHR43166:SF9">
    <property type="entry name" value="GLUTAMATE_ASPARTATE IMPORT ATP-BINDING PROTEIN GLTL"/>
    <property type="match status" value="1"/>
</dbReference>
<keyword evidence="11" id="KW-1185">Reference proteome</keyword>
<dbReference type="GO" id="GO:0005524">
    <property type="term" value="F:ATP binding"/>
    <property type="evidence" value="ECO:0007669"/>
    <property type="project" value="UniProtKB-KW"/>
</dbReference>
<feature type="domain" description="ABC transporter" evidence="9">
    <location>
        <begin position="7"/>
        <end position="241"/>
    </location>
</feature>
<comment type="subcellular location">
    <subcellularLocation>
        <location evidence="1">Cell membrane</location>
        <topology evidence="1">Peripheral membrane protein</topology>
    </subcellularLocation>
</comment>
<dbReference type="Pfam" id="PF00005">
    <property type="entry name" value="ABC_tran"/>
    <property type="match status" value="1"/>
</dbReference>
<evidence type="ECO:0000256" key="7">
    <source>
        <dbReference type="ARBA" id="ARBA00022970"/>
    </source>
</evidence>
<evidence type="ECO:0000256" key="8">
    <source>
        <dbReference type="ARBA" id="ARBA00023136"/>
    </source>
</evidence>
<dbReference type="SUPFAM" id="SSF52540">
    <property type="entry name" value="P-loop containing nucleoside triphosphate hydrolases"/>
    <property type="match status" value="1"/>
</dbReference>
<name>A0ABU4GN36_9CLOT</name>
<evidence type="ECO:0000256" key="6">
    <source>
        <dbReference type="ARBA" id="ARBA00022840"/>
    </source>
</evidence>
<keyword evidence="3" id="KW-0813">Transport</keyword>
<evidence type="ECO:0000256" key="2">
    <source>
        <dbReference type="ARBA" id="ARBA00005417"/>
    </source>
</evidence>
<gene>
    <name evidence="10" type="ORF">RZO55_15730</name>
</gene>
<comment type="similarity">
    <text evidence="2">Belongs to the ABC transporter superfamily.</text>
</comment>
<dbReference type="InterPro" id="IPR003439">
    <property type="entry name" value="ABC_transporter-like_ATP-bd"/>
</dbReference>
<keyword evidence="4" id="KW-1003">Cell membrane</keyword>
<dbReference type="PANTHER" id="PTHR43166">
    <property type="entry name" value="AMINO ACID IMPORT ATP-BINDING PROTEIN"/>
    <property type="match status" value="1"/>
</dbReference>
<evidence type="ECO:0000256" key="1">
    <source>
        <dbReference type="ARBA" id="ARBA00004202"/>
    </source>
</evidence>
<evidence type="ECO:0000259" key="9">
    <source>
        <dbReference type="PROSITE" id="PS50893"/>
    </source>
</evidence>
<reference evidence="10 11" key="1">
    <citation type="submission" date="2023-10" db="EMBL/GenBank/DDBJ databases">
        <title>A novel Glycoside Hydrolase 43-Like Enzyme from Clostrdium boliviensis is an Endo-xylanase, and a Candidate for Xylooligosaccharides Production from Different Xylan Substrates.</title>
        <authorList>
            <person name="Alvarez M.T."/>
            <person name="Rocabado-Villegas L.R."/>
            <person name="Salas-Veizaga D.M."/>
            <person name="Linares-Pasten J.A."/>
            <person name="Gudmundsdottir E.E."/>
            <person name="Hreggvidsson G.O."/>
            <person name="Adlercreutz P."/>
            <person name="Nordberg Karlsson E."/>
        </authorList>
    </citation>
    <scope>NUCLEOTIDE SEQUENCE [LARGE SCALE GENOMIC DNA]</scope>
    <source>
        <strain evidence="10 11">E-1</strain>
    </source>
</reference>
<evidence type="ECO:0000256" key="4">
    <source>
        <dbReference type="ARBA" id="ARBA00022475"/>
    </source>
</evidence>
<dbReference type="SMART" id="SM00382">
    <property type="entry name" value="AAA"/>
    <property type="match status" value="1"/>
</dbReference>
<proteinExistence type="inferred from homology"/>
<accession>A0ABU4GN36</accession>
<dbReference type="Proteomes" id="UP001276854">
    <property type="component" value="Unassembled WGS sequence"/>
</dbReference>
<dbReference type="InterPro" id="IPR027417">
    <property type="entry name" value="P-loop_NTPase"/>
</dbReference>
<dbReference type="InterPro" id="IPR017871">
    <property type="entry name" value="ABC_transporter-like_CS"/>
</dbReference>
<dbReference type="CDD" id="cd03262">
    <property type="entry name" value="ABC_HisP_GlnQ"/>
    <property type="match status" value="1"/>
</dbReference>
<dbReference type="PROSITE" id="PS00211">
    <property type="entry name" value="ABC_TRANSPORTER_1"/>
    <property type="match status" value="1"/>
</dbReference>
<dbReference type="PROSITE" id="PS50893">
    <property type="entry name" value="ABC_TRANSPORTER_2"/>
    <property type="match status" value="1"/>
</dbReference>
<dbReference type="InterPro" id="IPR050086">
    <property type="entry name" value="MetN_ABC_transporter-like"/>
</dbReference>
<evidence type="ECO:0000256" key="5">
    <source>
        <dbReference type="ARBA" id="ARBA00022741"/>
    </source>
</evidence>
<evidence type="ECO:0000313" key="11">
    <source>
        <dbReference type="Proteomes" id="UP001276854"/>
    </source>
</evidence>
<dbReference type="InterPro" id="IPR003593">
    <property type="entry name" value="AAA+_ATPase"/>
</dbReference>
<keyword evidence="5" id="KW-0547">Nucleotide-binding</keyword>
<organism evidence="10 11">
    <name type="scientific">Clostridium boliviensis</name>
    <dbReference type="NCBI Taxonomy" id="318465"/>
    <lineage>
        <taxon>Bacteria</taxon>
        <taxon>Bacillati</taxon>
        <taxon>Bacillota</taxon>
        <taxon>Clostridia</taxon>
        <taxon>Eubacteriales</taxon>
        <taxon>Clostridiaceae</taxon>
        <taxon>Clostridium</taxon>
    </lineage>
</organism>
<dbReference type="PIRSF" id="PIRSF039085">
    <property type="entry name" value="ABC_ATPase_HisP"/>
    <property type="match status" value="1"/>
</dbReference>
<dbReference type="Gene3D" id="3.40.50.300">
    <property type="entry name" value="P-loop containing nucleotide triphosphate hydrolases"/>
    <property type="match status" value="1"/>
</dbReference>
<keyword evidence="7" id="KW-0029">Amino-acid transport</keyword>